<dbReference type="GO" id="GO:0005737">
    <property type="term" value="C:cytoplasm"/>
    <property type="evidence" value="ECO:0007669"/>
    <property type="project" value="TreeGrafter"/>
</dbReference>
<name>A0A0E9MSP4_9SPHN</name>
<evidence type="ECO:0000256" key="9">
    <source>
        <dbReference type="ARBA" id="ARBA00022842"/>
    </source>
</evidence>
<evidence type="ECO:0000256" key="14">
    <source>
        <dbReference type="PIRSR" id="PIRSR604469-1"/>
    </source>
</evidence>
<dbReference type="InterPro" id="IPR004469">
    <property type="entry name" value="PSP"/>
</dbReference>
<dbReference type="Gene3D" id="3.40.50.1000">
    <property type="entry name" value="HAD superfamily/HAD-like"/>
    <property type="match status" value="1"/>
</dbReference>
<organism evidence="15 16">
    <name type="scientific">Sphingomonas changbaiensis NBRC 104936</name>
    <dbReference type="NCBI Taxonomy" id="1219043"/>
    <lineage>
        <taxon>Bacteria</taxon>
        <taxon>Pseudomonadati</taxon>
        <taxon>Pseudomonadota</taxon>
        <taxon>Alphaproteobacteria</taxon>
        <taxon>Sphingomonadales</taxon>
        <taxon>Sphingomonadaceae</taxon>
        <taxon>Sphingomonas</taxon>
    </lineage>
</organism>
<gene>
    <name evidence="15" type="primary">serB</name>
    <name evidence="15" type="ORF">SCH01S_51_01400</name>
</gene>
<evidence type="ECO:0000256" key="8">
    <source>
        <dbReference type="ARBA" id="ARBA00022801"/>
    </source>
</evidence>
<keyword evidence="8" id="KW-0378">Hydrolase</keyword>
<evidence type="ECO:0000313" key="16">
    <source>
        <dbReference type="Proteomes" id="UP000033202"/>
    </source>
</evidence>
<evidence type="ECO:0000256" key="1">
    <source>
        <dbReference type="ARBA" id="ARBA00001946"/>
    </source>
</evidence>
<comment type="catalytic activity">
    <reaction evidence="13">
        <text>O-phospho-D-serine + H2O = D-serine + phosphate</text>
        <dbReference type="Rhea" id="RHEA:24873"/>
        <dbReference type="ChEBI" id="CHEBI:15377"/>
        <dbReference type="ChEBI" id="CHEBI:35247"/>
        <dbReference type="ChEBI" id="CHEBI:43474"/>
        <dbReference type="ChEBI" id="CHEBI:58680"/>
        <dbReference type="EC" id="3.1.3.3"/>
    </reaction>
</comment>
<keyword evidence="6" id="KW-0028">Amino-acid biosynthesis</keyword>
<evidence type="ECO:0000256" key="10">
    <source>
        <dbReference type="ARBA" id="ARBA00023299"/>
    </source>
</evidence>
<dbReference type="PANTHER" id="PTHR43344:SF2">
    <property type="entry name" value="PHOSPHOSERINE PHOSPHATASE"/>
    <property type="match status" value="1"/>
</dbReference>
<dbReference type="SUPFAM" id="SSF56784">
    <property type="entry name" value="HAD-like"/>
    <property type="match status" value="1"/>
</dbReference>
<feature type="active site" description="Nucleophile" evidence="14">
    <location>
        <position position="53"/>
    </location>
</feature>
<evidence type="ECO:0000256" key="11">
    <source>
        <dbReference type="ARBA" id="ARBA00031693"/>
    </source>
</evidence>
<keyword evidence="16" id="KW-1185">Reference proteome</keyword>
<dbReference type="SFLD" id="SFLDS00003">
    <property type="entry name" value="Haloacid_Dehalogenase"/>
    <property type="match status" value="1"/>
</dbReference>
<dbReference type="Pfam" id="PF12710">
    <property type="entry name" value="HAD"/>
    <property type="match status" value="1"/>
</dbReference>
<dbReference type="NCBIfam" id="TIGR00338">
    <property type="entry name" value="serB"/>
    <property type="match status" value="1"/>
</dbReference>
<dbReference type="InterPro" id="IPR036412">
    <property type="entry name" value="HAD-like_sf"/>
</dbReference>
<comment type="pathway">
    <text evidence="2">Amino-acid biosynthesis; L-serine biosynthesis; L-serine from 3-phospho-D-glycerate: step 3/3.</text>
</comment>
<dbReference type="UniPathway" id="UPA00135">
    <property type="reaction ID" value="UER00198"/>
</dbReference>
<comment type="cofactor">
    <cofactor evidence="1">
        <name>Mg(2+)</name>
        <dbReference type="ChEBI" id="CHEBI:18420"/>
    </cofactor>
</comment>
<proteinExistence type="inferred from homology"/>
<evidence type="ECO:0000256" key="13">
    <source>
        <dbReference type="ARBA" id="ARBA00048523"/>
    </source>
</evidence>
<dbReference type="Proteomes" id="UP000033202">
    <property type="component" value="Unassembled WGS sequence"/>
</dbReference>
<dbReference type="InterPro" id="IPR023214">
    <property type="entry name" value="HAD_sf"/>
</dbReference>
<dbReference type="SFLD" id="SFLDF00029">
    <property type="entry name" value="phosphoserine_phosphatase"/>
    <property type="match status" value="1"/>
</dbReference>
<dbReference type="AlphaFoldDB" id="A0A0E9MSP4"/>
<keyword evidence="9" id="KW-0460">Magnesium</keyword>
<dbReference type="SFLD" id="SFLDG01136">
    <property type="entry name" value="C1.6:_Phosphoserine_Phosphatas"/>
    <property type="match status" value="1"/>
</dbReference>
<dbReference type="STRING" id="1219043.SCH01S_51_01400"/>
<evidence type="ECO:0000256" key="6">
    <source>
        <dbReference type="ARBA" id="ARBA00022605"/>
    </source>
</evidence>
<comment type="similarity">
    <text evidence="3">Belongs to the HAD-like hydrolase superfamily. SerB family.</text>
</comment>
<evidence type="ECO:0000256" key="2">
    <source>
        <dbReference type="ARBA" id="ARBA00005135"/>
    </source>
</evidence>
<evidence type="ECO:0000256" key="7">
    <source>
        <dbReference type="ARBA" id="ARBA00022723"/>
    </source>
</evidence>
<keyword evidence="7" id="KW-0479">Metal-binding</keyword>
<reference evidence="15 16" key="1">
    <citation type="submission" date="2015-04" db="EMBL/GenBank/DDBJ databases">
        <title>Whole genome shotgun sequence of Sphingomonas changbaiensis NBRC 104936.</title>
        <authorList>
            <person name="Katano-Makiyama Y."/>
            <person name="Hosoyama A."/>
            <person name="Hashimoto M."/>
            <person name="Noguchi M."/>
            <person name="Tsuchikane K."/>
            <person name="Ohji S."/>
            <person name="Yamazoe A."/>
            <person name="Ichikawa N."/>
            <person name="Kimura A."/>
            <person name="Fujita N."/>
        </authorList>
    </citation>
    <scope>NUCLEOTIDE SEQUENCE [LARGE SCALE GENOMIC DNA]</scope>
    <source>
        <strain evidence="15 16">NBRC 104936</strain>
    </source>
</reference>
<evidence type="ECO:0000313" key="15">
    <source>
        <dbReference type="EMBL" id="GAO40807.1"/>
    </source>
</evidence>
<protein>
    <recommendedName>
        <fullName evidence="5">Phosphoserine phosphatase</fullName>
        <ecNumber evidence="4">3.1.3.3</ecNumber>
    </recommendedName>
    <alternativeName>
        <fullName evidence="11">O-phosphoserine phosphohydrolase</fullName>
    </alternativeName>
</protein>
<evidence type="ECO:0000256" key="5">
    <source>
        <dbReference type="ARBA" id="ARBA00015196"/>
    </source>
</evidence>
<dbReference type="EC" id="3.1.3.3" evidence="4"/>
<comment type="caution">
    <text evidence="15">The sequence shown here is derived from an EMBL/GenBank/DDBJ whole genome shotgun (WGS) entry which is preliminary data.</text>
</comment>
<dbReference type="RefSeq" id="WP_245612285.1">
    <property type="nucleotide sequence ID" value="NZ_BBWU01000051.1"/>
</dbReference>
<comment type="catalytic activity">
    <reaction evidence="12">
        <text>O-phospho-L-serine + H2O = L-serine + phosphate</text>
        <dbReference type="Rhea" id="RHEA:21208"/>
        <dbReference type="ChEBI" id="CHEBI:15377"/>
        <dbReference type="ChEBI" id="CHEBI:33384"/>
        <dbReference type="ChEBI" id="CHEBI:43474"/>
        <dbReference type="ChEBI" id="CHEBI:57524"/>
        <dbReference type="EC" id="3.1.3.3"/>
    </reaction>
</comment>
<evidence type="ECO:0000256" key="3">
    <source>
        <dbReference type="ARBA" id="ARBA00009184"/>
    </source>
</evidence>
<feature type="active site" description="Proton donor" evidence="14">
    <location>
        <position position="55"/>
    </location>
</feature>
<evidence type="ECO:0000256" key="4">
    <source>
        <dbReference type="ARBA" id="ARBA00012640"/>
    </source>
</evidence>
<dbReference type="GO" id="GO:0036424">
    <property type="term" value="F:L-phosphoserine phosphatase activity"/>
    <property type="evidence" value="ECO:0007669"/>
    <property type="project" value="InterPro"/>
</dbReference>
<accession>A0A0E9MSP4</accession>
<dbReference type="PANTHER" id="PTHR43344">
    <property type="entry name" value="PHOSPHOSERINE PHOSPHATASE"/>
    <property type="match status" value="1"/>
</dbReference>
<dbReference type="GO" id="GO:0000287">
    <property type="term" value="F:magnesium ion binding"/>
    <property type="evidence" value="ECO:0007669"/>
    <property type="project" value="TreeGrafter"/>
</dbReference>
<dbReference type="EMBL" id="BBWU01000051">
    <property type="protein sequence ID" value="GAO40807.1"/>
    <property type="molecule type" value="Genomic_DNA"/>
</dbReference>
<sequence>MPGARAVEAVEPQVWRMSFDGDPVEARRVLEQLPADIFVRPVDAPAPRLLVADMDSTMITVECIDELADYAGVKPQVAQITEAAMRGELDFAGSLRARVKLLAGLDTAVLGRCHDERVRIMPGATTLVRTLRARGVRTLLVSGGFTVFAERVAQAIGFDEGRANILGVSAGTLDGTVADPVLGAEAKRAELLDQGIDPAAVVAIGDGANDIPMLQAAGFGIAYHGKPAVVAAADAAVRFGDLTAVLHGLGVPRGEWVTSLPLP</sequence>
<dbReference type="SFLD" id="SFLDG01137">
    <property type="entry name" value="C1.6.1:_Phosphoserine_Phosphat"/>
    <property type="match status" value="1"/>
</dbReference>
<evidence type="ECO:0000256" key="12">
    <source>
        <dbReference type="ARBA" id="ARBA00048138"/>
    </source>
</evidence>
<dbReference type="NCBIfam" id="TIGR01488">
    <property type="entry name" value="HAD-SF-IB"/>
    <property type="match status" value="1"/>
</dbReference>
<keyword evidence="10" id="KW-0718">Serine biosynthesis</keyword>
<dbReference type="InterPro" id="IPR050582">
    <property type="entry name" value="HAD-like_SerB"/>
</dbReference>
<dbReference type="GO" id="GO:0006564">
    <property type="term" value="P:L-serine biosynthetic process"/>
    <property type="evidence" value="ECO:0007669"/>
    <property type="project" value="UniProtKB-KW"/>
</dbReference>